<keyword evidence="2" id="KW-0472">Membrane</keyword>
<evidence type="ECO:0000313" key="4">
    <source>
        <dbReference type="EMBL" id="MBB6050677.1"/>
    </source>
</evidence>
<comment type="caution">
    <text evidence="4">The sequence shown here is derived from an EMBL/GenBank/DDBJ whole genome shotgun (WGS) entry which is preliminary data.</text>
</comment>
<keyword evidence="1" id="KW-0378">Hydrolase</keyword>
<evidence type="ECO:0000256" key="2">
    <source>
        <dbReference type="SAM" id="Phobius"/>
    </source>
</evidence>
<protein>
    <recommendedName>
        <fullName evidence="3">PPM-type phosphatase domain-containing protein</fullName>
    </recommendedName>
</protein>
<keyword evidence="5" id="KW-1185">Reference proteome</keyword>
<dbReference type="PANTHER" id="PTHR43156">
    <property type="entry name" value="STAGE II SPORULATION PROTEIN E-RELATED"/>
    <property type="match status" value="1"/>
</dbReference>
<dbReference type="InterPro" id="IPR001932">
    <property type="entry name" value="PPM-type_phosphatase-like_dom"/>
</dbReference>
<sequence>MNLLDTDEFPLLLKRGRWALALTETGISLFLAVWYRDRPTAAWVAMILLVAYNAVVLLQLSRLNSKRIRIRLLVILDLLFLGNAAFYTGGATSPYLGLCYLIVFVAALFGDLMGGLSMGALAGLITVGLGLMAPAPDQWKVIRDTAPYFVIVGGFTGYLVAQMKTWFTRYQTSFARELEQRRTEEAHQRERELAREIQRSAMPTLAPEFPGLTLTLHSEPSLEVGGDLSVFIPDLARGRLGLAIGDVAGKGMAAALVATSIGYLLPYLDPHRSPHQALVRLNKDLCERLPDTSFATLLYAELEPAVGRLRLWNAGHPPALVWRARDGHIETAACGQAPPLGLFAVWHAPEQELTLAPGDLVVLHSDGITEARGMDEAQLLGLIREHAPHGPRALVEAILARVQPVGTDPLDDLTLIVCQRDRAF</sequence>
<feature type="transmembrane region" description="Helical" evidence="2">
    <location>
        <begin position="116"/>
        <end position="133"/>
    </location>
</feature>
<dbReference type="Proteomes" id="UP000520814">
    <property type="component" value="Unassembled WGS sequence"/>
</dbReference>
<accession>A0A7W9SPX3</accession>
<dbReference type="RefSeq" id="WP_184196092.1">
    <property type="nucleotide sequence ID" value="NZ_JACHGW010000002.1"/>
</dbReference>
<dbReference type="Pfam" id="PF07228">
    <property type="entry name" value="SpoIIE"/>
    <property type="match status" value="1"/>
</dbReference>
<keyword evidence="2" id="KW-0812">Transmembrane</keyword>
<evidence type="ECO:0000259" key="3">
    <source>
        <dbReference type="SMART" id="SM00331"/>
    </source>
</evidence>
<dbReference type="EMBL" id="JACHGW010000002">
    <property type="protein sequence ID" value="MBB6050677.1"/>
    <property type="molecule type" value="Genomic_DNA"/>
</dbReference>
<dbReference type="GO" id="GO:0016791">
    <property type="term" value="F:phosphatase activity"/>
    <property type="evidence" value="ECO:0007669"/>
    <property type="project" value="TreeGrafter"/>
</dbReference>
<organism evidence="4 5">
    <name type="scientific">Armatimonas rosea</name>
    <dbReference type="NCBI Taxonomy" id="685828"/>
    <lineage>
        <taxon>Bacteria</taxon>
        <taxon>Bacillati</taxon>
        <taxon>Armatimonadota</taxon>
        <taxon>Armatimonadia</taxon>
        <taxon>Armatimonadales</taxon>
        <taxon>Armatimonadaceae</taxon>
        <taxon>Armatimonas</taxon>
    </lineage>
</organism>
<feature type="transmembrane region" description="Helical" evidence="2">
    <location>
        <begin position="18"/>
        <end position="35"/>
    </location>
</feature>
<dbReference type="InterPro" id="IPR052016">
    <property type="entry name" value="Bact_Sigma-Reg"/>
</dbReference>
<feature type="domain" description="PPM-type phosphatase" evidence="3">
    <location>
        <begin position="209"/>
        <end position="420"/>
    </location>
</feature>
<keyword evidence="2" id="KW-1133">Transmembrane helix</keyword>
<reference evidence="4 5" key="1">
    <citation type="submission" date="2020-08" db="EMBL/GenBank/DDBJ databases">
        <title>Genomic Encyclopedia of Type Strains, Phase IV (KMG-IV): sequencing the most valuable type-strain genomes for metagenomic binning, comparative biology and taxonomic classification.</title>
        <authorList>
            <person name="Goeker M."/>
        </authorList>
    </citation>
    <scope>NUCLEOTIDE SEQUENCE [LARGE SCALE GENOMIC DNA]</scope>
    <source>
        <strain evidence="4 5">DSM 23562</strain>
    </source>
</reference>
<feature type="transmembrane region" description="Helical" evidence="2">
    <location>
        <begin position="41"/>
        <end position="58"/>
    </location>
</feature>
<evidence type="ECO:0000256" key="1">
    <source>
        <dbReference type="ARBA" id="ARBA00022801"/>
    </source>
</evidence>
<feature type="transmembrane region" description="Helical" evidence="2">
    <location>
        <begin position="145"/>
        <end position="161"/>
    </location>
</feature>
<dbReference type="SMART" id="SM00331">
    <property type="entry name" value="PP2C_SIG"/>
    <property type="match status" value="1"/>
</dbReference>
<dbReference type="InterPro" id="IPR036457">
    <property type="entry name" value="PPM-type-like_dom_sf"/>
</dbReference>
<gene>
    <name evidence="4" type="ORF">HNQ39_002468</name>
</gene>
<feature type="transmembrane region" description="Helical" evidence="2">
    <location>
        <begin position="93"/>
        <end position="109"/>
    </location>
</feature>
<dbReference type="SUPFAM" id="SSF81606">
    <property type="entry name" value="PP2C-like"/>
    <property type="match status" value="1"/>
</dbReference>
<evidence type="ECO:0000313" key="5">
    <source>
        <dbReference type="Proteomes" id="UP000520814"/>
    </source>
</evidence>
<dbReference type="AlphaFoldDB" id="A0A7W9SPX3"/>
<dbReference type="Gene3D" id="3.60.40.10">
    <property type="entry name" value="PPM-type phosphatase domain"/>
    <property type="match status" value="1"/>
</dbReference>
<proteinExistence type="predicted"/>
<name>A0A7W9SPX3_ARMRO</name>
<dbReference type="PANTHER" id="PTHR43156:SF2">
    <property type="entry name" value="STAGE II SPORULATION PROTEIN E"/>
    <property type="match status" value="1"/>
</dbReference>